<dbReference type="PANTHER" id="PTHR33573:SF14">
    <property type="entry name" value="CASP-LIKE PROTEIN"/>
    <property type="match status" value="1"/>
</dbReference>
<evidence type="ECO:0000259" key="9">
    <source>
        <dbReference type="Pfam" id="PF04535"/>
    </source>
</evidence>
<dbReference type="AlphaFoldDB" id="A0A9J6AUW4"/>
<evidence type="ECO:0000256" key="4">
    <source>
        <dbReference type="ARBA" id="ARBA00022475"/>
    </source>
</evidence>
<sequence>MVEYDYDERPSSSFSSSDKVPLIVVIARVVTLASLLISSLVMYNNEVPYMNTQIDYHLFETFRFVFGIMIMGICYTVLLLPFAAYYMIAKKQLIDHHMFHLVQLIADKIMFGLLATAAGASLGVTVEFQKRTFLDGTSGAKMHSYFSLMYVPNAFFVVGLVGSLISTILSSLNFNKSE</sequence>
<evidence type="ECO:0000313" key="10">
    <source>
        <dbReference type="EMBL" id="KAG5628326.1"/>
    </source>
</evidence>
<comment type="subunit">
    <text evidence="3 8">Homodimer and heterodimers.</text>
</comment>
<comment type="caution">
    <text evidence="10">The sequence shown here is derived from an EMBL/GenBank/DDBJ whole genome shotgun (WGS) entry which is preliminary data.</text>
</comment>
<keyword evidence="11" id="KW-1185">Reference proteome</keyword>
<name>A0A9J6AUW4_SOLCO</name>
<comment type="subcellular location">
    <subcellularLocation>
        <location evidence="1 8">Cell membrane</location>
        <topology evidence="1 8">Multi-pass membrane protein</topology>
    </subcellularLocation>
</comment>
<accession>A0A9J6AUW4</accession>
<gene>
    <name evidence="10" type="ORF">H5410_000043</name>
</gene>
<comment type="similarity">
    <text evidence="2 8">Belongs to the Casparian strip membrane proteins (CASP) family.</text>
</comment>
<feature type="transmembrane region" description="Helical" evidence="8">
    <location>
        <begin position="148"/>
        <end position="172"/>
    </location>
</feature>
<keyword evidence="7 8" id="KW-0472">Membrane</keyword>
<keyword evidence="6 8" id="KW-1133">Transmembrane helix</keyword>
<proteinExistence type="inferred from homology"/>
<dbReference type="PANTHER" id="PTHR33573">
    <property type="entry name" value="CASP-LIKE PROTEIN 4A4"/>
    <property type="match status" value="1"/>
</dbReference>
<dbReference type="GO" id="GO:0005886">
    <property type="term" value="C:plasma membrane"/>
    <property type="evidence" value="ECO:0007669"/>
    <property type="project" value="UniProtKB-SubCell"/>
</dbReference>
<evidence type="ECO:0000256" key="1">
    <source>
        <dbReference type="ARBA" id="ARBA00004651"/>
    </source>
</evidence>
<dbReference type="OrthoDB" id="685197at2759"/>
<keyword evidence="4 8" id="KW-1003">Cell membrane</keyword>
<organism evidence="10 11">
    <name type="scientific">Solanum commersonii</name>
    <name type="common">Commerson's wild potato</name>
    <name type="synonym">Commerson's nightshade</name>
    <dbReference type="NCBI Taxonomy" id="4109"/>
    <lineage>
        <taxon>Eukaryota</taxon>
        <taxon>Viridiplantae</taxon>
        <taxon>Streptophyta</taxon>
        <taxon>Embryophyta</taxon>
        <taxon>Tracheophyta</taxon>
        <taxon>Spermatophyta</taxon>
        <taxon>Magnoliopsida</taxon>
        <taxon>eudicotyledons</taxon>
        <taxon>Gunneridae</taxon>
        <taxon>Pentapetalae</taxon>
        <taxon>asterids</taxon>
        <taxon>lamiids</taxon>
        <taxon>Solanales</taxon>
        <taxon>Solanaceae</taxon>
        <taxon>Solanoideae</taxon>
        <taxon>Solaneae</taxon>
        <taxon>Solanum</taxon>
    </lineage>
</organism>
<protein>
    <recommendedName>
        <fullName evidence="8">CASP-like protein</fullName>
    </recommendedName>
</protein>
<evidence type="ECO:0000256" key="7">
    <source>
        <dbReference type="ARBA" id="ARBA00023136"/>
    </source>
</evidence>
<evidence type="ECO:0000256" key="6">
    <source>
        <dbReference type="ARBA" id="ARBA00022989"/>
    </source>
</evidence>
<dbReference type="InterPro" id="IPR006702">
    <property type="entry name" value="CASP_dom"/>
</dbReference>
<reference evidence="10 11" key="1">
    <citation type="submission" date="2020-09" db="EMBL/GenBank/DDBJ databases">
        <title>De no assembly of potato wild relative species, Solanum commersonii.</title>
        <authorList>
            <person name="Cho K."/>
        </authorList>
    </citation>
    <scope>NUCLEOTIDE SEQUENCE [LARGE SCALE GENOMIC DNA]</scope>
    <source>
        <strain evidence="10">LZ3.2</strain>
        <tissue evidence="10">Leaf</tissue>
    </source>
</reference>
<evidence type="ECO:0000256" key="3">
    <source>
        <dbReference type="ARBA" id="ARBA00011489"/>
    </source>
</evidence>
<dbReference type="Proteomes" id="UP000824120">
    <property type="component" value="Chromosome 1"/>
</dbReference>
<keyword evidence="5 8" id="KW-0812">Transmembrane</keyword>
<evidence type="ECO:0000256" key="2">
    <source>
        <dbReference type="ARBA" id="ARBA00007651"/>
    </source>
</evidence>
<dbReference type="EMBL" id="JACXVP010000001">
    <property type="protein sequence ID" value="KAG5628326.1"/>
    <property type="molecule type" value="Genomic_DNA"/>
</dbReference>
<feature type="transmembrane region" description="Helical" evidence="8">
    <location>
        <begin position="64"/>
        <end position="88"/>
    </location>
</feature>
<evidence type="ECO:0000256" key="5">
    <source>
        <dbReference type="ARBA" id="ARBA00022692"/>
    </source>
</evidence>
<dbReference type="Pfam" id="PF04535">
    <property type="entry name" value="CASP_dom"/>
    <property type="match status" value="1"/>
</dbReference>
<evidence type="ECO:0000313" key="11">
    <source>
        <dbReference type="Proteomes" id="UP000824120"/>
    </source>
</evidence>
<feature type="domain" description="Casparian strip membrane protein" evidence="9">
    <location>
        <begin position="19"/>
        <end position="127"/>
    </location>
</feature>
<evidence type="ECO:0000256" key="8">
    <source>
        <dbReference type="RuleBase" id="RU361233"/>
    </source>
</evidence>
<feature type="transmembrane region" description="Helical" evidence="8">
    <location>
        <begin position="20"/>
        <end position="44"/>
    </location>
</feature>
<feature type="transmembrane region" description="Helical" evidence="8">
    <location>
        <begin position="109"/>
        <end position="128"/>
    </location>
</feature>